<feature type="domain" description="Type ISP restriction-modification enzyme LLaBIII C-terminal specificity" evidence="2">
    <location>
        <begin position="9"/>
        <end position="342"/>
    </location>
</feature>
<comment type="caution">
    <text evidence="3">The sequence shown here is derived from an EMBL/GenBank/DDBJ whole genome shotgun (WGS) entry which is preliminary data.</text>
</comment>
<dbReference type="InterPro" id="IPR041635">
    <property type="entry name" value="Type_ISP_LLaBIII_C"/>
</dbReference>
<proteinExistence type="predicted"/>
<sequence>MAGVPLLSELMPWSVAGLRVGRGWVRSAHPEVLAARWRRLAEADPVQRAELFRPSRSRTVDSAVPQLPGQATSTRRLSQEPGSAPEPVRVRHGAFDRQWLLADQRLLDQPRPELWRVADGRQLFAAVQPVQPGDVEDGPAVAFSCELPDGARPKGVGRIHPLYRRPGGLEPNLTPGLTALLRRKLGVQVRPEELLAWIAAVTAHPLGRTGEDVPVPLPADPGLWAEGLDLGRRVLWLHTFGERSTAGLGPLRMPGGRRPFVRERVTGLPDALEHDPEDESLLIGTGRLSPVARSAWGFRAAGEPVLTRWFAERCADPEARPGTLEALALTGWPQQYTADLVDLVTVLTLLAELRPALTDLTARAADGGVGTADLTAAGVLPVRDHSRRPASVLLHHEEGPDGQFALL</sequence>
<organism evidence="3 4">
    <name type="scientific">Streptacidiphilus jeojiensis</name>
    <dbReference type="NCBI Taxonomy" id="3229225"/>
    <lineage>
        <taxon>Bacteria</taxon>
        <taxon>Bacillati</taxon>
        <taxon>Actinomycetota</taxon>
        <taxon>Actinomycetes</taxon>
        <taxon>Kitasatosporales</taxon>
        <taxon>Streptomycetaceae</taxon>
        <taxon>Streptacidiphilus</taxon>
    </lineage>
</organism>
<dbReference type="Pfam" id="PF18135">
    <property type="entry name" value="Type_ISP_C"/>
    <property type="match status" value="1"/>
</dbReference>
<evidence type="ECO:0000259" key="2">
    <source>
        <dbReference type="Pfam" id="PF18135"/>
    </source>
</evidence>
<name>A0ABV6XRQ4_9ACTN</name>
<protein>
    <submittedName>
        <fullName evidence="3">Type ISP restriction/modification enzyme</fullName>
    </submittedName>
</protein>
<evidence type="ECO:0000256" key="1">
    <source>
        <dbReference type="SAM" id="MobiDB-lite"/>
    </source>
</evidence>
<dbReference type="EMBL" id="JBEUKS010000007">
    <property type="protein sequence ID" value="MFC1440943.1"/>
    <property type="molecule type" value="Genomic_DNA"/>
</dbReference>
<keyword evidence="4" id="KW-1185">Reference proteome</keyword>
<accession>A0ABV6XRQ4</accession>
<dbReference type="Proteomes" id="UP001592581">
    <property type="component" value="Unassembled WGS sequence"/>
</dbReference>
<evidence type="ECO:0000313" key="4">
    <source>
        <dbReference type="Proteomes" id="UP001592581"/>
    </source>
</evidence>
<feature type="region of interest" description="Disordered" evidence="1">
    <location>
        <begin position="57"/>
        <end position="88"/>
    </location>
</feature>
<reference evidence="3 4" key="1">
    <citation type="submission" date="2024-06" db="EMBL/GenBank/DDBJ databases">
        <authorList>
            <person name="Lee S.D."/>
        </authorList>
    </citation>
    <scope>NUCLEOTIDE SEQUENCE [LARGE SCALE GENOMIC DNA]</scope>
    <source>
        <strain evidence="3 4">N1-10</strain>
    </source>
</reference>
<gene>
    <name evidence="3" type="ORF">ABUW04_22025</name>
</gene>
<evidence type="ECO:0000313" key="3">
    <source>
        <dbReference type="EMBL" id="MFC1440943.1"/>
    </source>
</evidence>
<dbReference type="RefSeq" id="WP_380566335.1">
    <property type="nucleotide sequence ID" value="NZ_JBEUKS010000007.1"/>
</dbReference>